<comment type="caution">
    <text evidence="3">The sequence shown here is derived from an EMBL/GenBank/DDBJ whole genome shotgun (WGS) entry which is preliminary data.</text>
</comment>
<reference evidence="3 4" key="1">
    <citation type="submission" date="2024-10" db="EMBL/GenBank/DDBJ databases">
        <title>The Natural Products Discovery Center: Release of the First 8490 Sequenced Strains for Exploring Actinobacteria Biosynthetic Diversity.</title>
        <authorList>
            <person name="Kalkreuter E."/>
            <person name="Kautsar S.A."/>
            <person name="Yang D."/>
            <person name="Bader C.D."/>
            <person name="Teijaro C.N."/>
            <person name="Fluegel L."/>
            <person name="Davis C.M."/>
            <person name="Simpson J.R."/>
            <person name="Lauterbach L."/>
            <person name="Steele A.D."/>
            <person name="Gui C."/>
            <person name="Meng S."/>
            <person name="Li G."/>
            <person name="Viehrig K."/>
            <person name="Ye F."/>
            <person name="Su P."/>
            <person name="Kiefer A.F."/>
            <person name="Nichols A."/>
            <person name="Cepeda A.J."/>
            <person name="Yan W."/>
            <person name="Fan B."/>
            <person name="Jiang Y."/>
            <person name="Adhikari A."/>
            <person name="Zheng C.-J."/>
            <person name="Schuster L."/>
            <person name="Cowan T.M."/>
            <person name="Smanski M.J."/>
            <person name="Chevrette M.G."/>
            <person name="De Carvalho L.P.S."/>
            <person name="Shen B."/>
        </authorList>
    </citation>
    <scope>NUCLEOTIDE SEQUENCE [LARGE SCALE GENOMIC DNA]</scope>
    <source>
        <strain evidence="3 4">NPDC000087</strain>
    </source>
</reference>
<organism evidence="3 4">
    <name type="scientific">Paractinoplanes globisporus</name>
    <dbReference type="NCBI Taxonomy" id="113565"/>
    <lineage>
        <taxon>Bacteria</taxon>
        <taxon>Bacillati</taxon>
        <taxon>Actinomycetota</taxon>
        <taxon>Actinomycetes</taxon>
        <taxon>Micromonosporales</taxon>
        <taxon>Micromonosporaceae</taxon>
        <taxon>Paractinoplanes</taxon>
    </lineage>
</organism>
<accession>A0ABW6WTY4</accession>
<dbReference type="Gene3D" id="2.30.110.10">
    <property type="entry name" value="Electron Transport, Fmn-binding Protein, Chain A"/>
    <property type="match status" value="1"/>
</dbReference>
<feature type="domain" description="Pyridoxamine 5'-phosphate oxidase N-terminal" evidence="2">
    <location>
        <begin position="6"/>
        <end position="134"/>
    </location>
</feature>
<dbReference type="PANTHER" id="PTHR35176:SF6">
    <property type="entry name" value="HEME OXYGENASE HI_0854-RELATED"/>
    <property type="match status" value="1"/>
</dbReference>
<dbReference type="EMBL" id="JBIAZU010000008">
    <property type="protein sequence ID" value="MFF5296024.1"/>
    <property type="molecule type" value="Genomic_DNA"/>
</dbReference>
<dbReference type="RefSeq" id="WP_026206670.1">
    <property type="nucleotide sequence ID" value="NZ_JBIAZU010000008.1"/>
</dbReference>
<evidence type="ECO:0000259" key="2">
    <source>
        <dbReference type="Pfam" id="PF01243"/>
    </source>
</evidence>
<proteinExistence type="predicted"/>
<dbReference type="SUPFAM" id="SSF50475">
    <property type="entry name" value="FMN-binding split barrel"/>
    <property type="match status" value="1"/>
</dbReference>
<evidence type="ECO:0000313" key="3">
    <source>
        <dbReference type="EMBL" id="MFF5296024.1"/>
    </source>
</evidence>
<dbReference type="PANTHER" id="PTHR35176">
    <property type="entry name" value="HEME OXYGENASE HI_0854-RELATED"/>
    <property type="match status" value="1"/>
</dbReference>
<dbReference type="Proteomes" id="UP001602245">
    <property type="component" value="Unassembled WGS sequence"/>
</dbReference>
<sequence length="142" mass="16165">MALSREEREQFLAEPHIGALSVVERPDRAPLTVPIWYQYEPGGDLWIATEPGARKMQAIRAAGRFGIMVERSTPTARYVSVQGPVVVIEPGSPERSREMAQRYIPPARVEEYLEFERTQIGEQVIVHMRPEHWLSSDLGPAW</sequence>
<keyword evidence="1" id="KW-0560">Oxidoreductase</keyword>
<dbReference type="InterPro" id="IPR011576">
    <property type="entry name" value="Pyridox_Oxase_N"/>
</dbReference>
<name>A0ABW6WTY4_9ACTN</name>
<gene>
    <name evidence="3" type="ORF">ACFY35_41880</name>
</gene>
<dbReference type="Pfam" id="PF01243">
    <property type="entry name" value="PNPOx_N"/>
    <property type="match status" value="1"/>
</dbReference>
<keyword evidence="4" id="KW-1185">Reference proteome</keyword>
<dbReference type="InterPro" id="IPR012349">
    <property type="entry name" value="Split_barrel_FMN-bd"/>
</dbReference>
<protein>
    <submittedName>
        <fullName evidence="3">Pyridoxamine 5'-phosphate oxidase family protein</fullName>
    </submittedName>
</protein>
<evidence type="ECO:0000256" key="1">
    <source>
        <dbReference type="ARBA" id="ARBA00023002"/>
    </source>
</evidence>
<dbReference type="InterPro" id="IPR052019">
    <property type="entry name" value="F420H2_bilvrd_red/Heme_oxyg"/>
</dbReference>
<evidence type="ECO:0000313" key="4">
    <source>
        <dbReference type="Proteomes" id="UP001602245"/>
    </source>
</evidence>